<evidence type="ECO:0000256" key="7">
    <source>
        <dbReference type="ARBA" id="ARBA00022840"/>
    </source>
</evidence>
<dbReference type="InterPro" id="IPR001650">
    <property type="entry name" value="Helicase_C-like"/>
</dbReference>
<dbReference type="GO" id="GO:0140658">
    <property type="term" value="F:ATP-dependent chromatin remodeler activity"/>
    <property type="evidence" value="ECO:0007669"/>
    <property type="project" value="TreeGrafter"/>
</dbReference>
<evidence type="ECO:0000256" key="9">
    <source>
        <dbReference type="ARBA" id="ARBA00023125"/>
    </source>
</evidence>
<dbReference type="FunFam" id="3.40.50.10810:FF:000005">
    <property type="entry name" value="Photoperiod-independent early flowering 1"/>
    <property type="match status" value="1"/>
</dbReference>
<evidence type="ECO:0000259" key="12">
    <source>
        <dbReference type="PROSITE" id="PS51192"/>
    </source>
</evidence>
<dbReference type="VEuPathDB" id="MicrosporidiaDB:DI09_39p120"/>
<dbReference type="PANTHER" id="PTHR45623">
    <property type="entry name" value="CHROMODOMAIN-HELICASE-DNA-BINDING PROTEIN 3-RELATED-RELATED"/>
    <property type="match status" value="1"/>
</dbReference>
<dbReference type="GO" id="GO:0005634">
    <property type="term" value="C:nucleus"/>
    <property type="evidence" value="ECO:0007669"/>
    <property type="project" value="UniProtKB-SubCell"/>
</dbReference>
<evidence type="ECO:0000256" key="6">
    <source>
        <dbReference type="ARBA" id="ARBA00022806"/>
    </source>
</evidence>
<dbReference type="InterPro" id="IPR038718">
    <property type="entry name" value="SNF2-like_sf"/>
</dbReference>
<dbReference type="InterPro" id="IPR036306">
    <property type="entry name" value="ISWI_HAND-dom_sf"/>
</dbReference>
<reference evidence="15 16" key="1">
    <citation type="submission" date="2014-04" db="EMBL/GenBank/DDBJ databases">
        <title>A new species of microsporidia sheds light on the evolution of extreme parasitism.</title>
        <authorList>
            <person name="Haag K.L."/>
            <person name="James T.Y."/>
            <person name="Larsson R."/>
            <person name="Schaer T.M."/>
            <person name="Refardt D."/>
            <person name="Pombert J.-F."/>
            <person name="Ebert D."/>
        </authorList>
    </citation>
    <scope>NUCLEOTIDE SEQUENCE [LARGE SCALE GENOMIC DNA]</scope>
    <source>
        <strain evidence="15 16">UGP3</strain>
        <tissue evidence="15">Spores</tissue>
    </source>
</reference>
<dbReference type="Gene3D" id="1.10.10.60">
    <property type="entry name" value="Homeodomain-like"/>
    <property type="match status" value="1"/>
</dbReference>
<dbReference type="InterPro" id="IPR049730">
    <property type="entry name" value="SNF2/RAD54-like_C"/>
</dbReference>
<dbReference type="Gene3D" id="3.40.50.300">
    <property type="entry name" value="P-loop containing nucleotide triphosphate hydrolases"/>
    <property type="match status" value="1"/>
</dbReference>
<proteinExistence type="inferred from homology"/>
<dbReference type="SMART" id="SM00490">
    <property type="entry name" value="HELICc"/>
    <property type="match status" value="1"/>
</dbReference>
<evidence type="ECO:0000313" key="16">
    <source>
        <dbReference type="Proteomes" id="UP000029725"/>
    </source>
</evidence>
<feature type="region of interest" description="Disordered" evidence="11">
    <location>
        <begin position="553"/>
        <end position="593"/>
    </location>
</feature>
<dbReference type="PROSITE" id="PS51192">
    <property type="entry name" value="HELICASE_ATP_BIND_1"/>
    <property type="match status" value="1"/>
</dbReference>
<dbReference type="PROSITE" id="PS51194">
    <property type="entry name" value="HELICASE_CTER"/>
    <property type="match status" value="1"/>
</dbReference>
<evidence type="ECO:0000256" key="10">
    <source>
        <dbReference type="ARBA" id="ARBA00023242"/>
    </source>
</evidence>
<dbReference type="InterPro" id="IPR017884">
    <property type="entry name" value="SANT_dom"/>
</dbReference>
<evidence type="ECO:0000256" key="11">
    <source>
        <dbReference type="SAM" id="MobiDB-lite"/>
    </source>
</evidence>
<evidence type="ECO:0000256" key="4">
    <source>
        <dbReference type="ARBA" id="ARBA00022741"/>
    </source>
</evidence>
<name>A0A098VQM3_9MICR</name>
<dbReference type="SUPFAM" id="SSF52540">
    <property type="entry name" value="P-loop containing nucleoside triphosphate hydrolases"/>
    <property type="match status" value="2"/>
</dbReference>
<dbReference type="Proteomes" id="UP000029725">
    <property type="component" value="Unassembled WGS sequence"/>
</dbReference>
<dbReference type="GO" id="GO:0016887">
    <property type="term" value="F:ATP hydrolysis activity"/>
    <property type="evidence" value="ECO:0007669"/>
    <property type="project" value="TreeGrafter"/>
</dbReference>
<keyword evidence="9" id="KW-0238">DNA-binding</keyword>
<dbReference type="Gene3D" id="3.40.50.10810">
    <property type="entry name" value="Tandem AAA-ATPase domain"/>
    <property type="match status" value="1"/>
</dbReference>
<dbReference type="GeneID" id="25259792"/>
<dbReference type="EMBL" id="JMKJ01000332">
    <property type="protein sequence ID" value="KGG51318.1"/>
    <property type="molecule type" value="Genomic_DNA"/>
</dbReference>
<dbReference type="SUPFAM" id="SSF46689">
    <property type="entry name" value="Homeodomain-like"/>
    <property type="match status" value="1"/>
</dbReference>
<dbReference type="GO" id="GO:0005524">
    <property type="term" value="F:ATP binding"/>
    <property type="evidence" value="ECO:0007669"/>
    <property type="project" value="UniProtKB-KW"/>
</dbReference>
<protein>
    <submittedName>
        <fullName evidence="15">Uncharacterized protein</fullName>
    </submittedName>
</protein>
<keyword evidence="4" id="KW-0547">Nucleotide-binding</keyword>
<dbReference type="GO" id="GO:0000785">
    <property type="term" value="C:chromatin"/>
    <property type="evidence" value="ECO:0007669"/>
    <property type="project" value="TreeGrafter"/>
</dbReference>
<dbReference type="InterPro" id="IPR000330">
    <property type="entry name" value="SNF2_N"/>
</dbReference>
<keyword evidence="7" id="KW-0067">ATP-binding</keyword>
<evidence type="ECO:0000256" key="5">
    <source>
        <dbReference type="ARBA" id="ARBA00022801"/>
    </source>
</evidence>
<feature type="domain" description="SANT" evidence="14">
    <location>
        <begin position="712"/>
        <end position="764"/>
    </location>
</feature>
<comment type="subcellular location">
    <subcellularLocation>
        <location evidence="1">Nucleus</location>
    </subcellularLocation>
</comment>
<dbReference type="OrthoDB" id="5857104at2759"/>
<dbReference type="HOGENOM" id="CLU_000315_0_2_1"/>
<dbReference type="InterPro" id="IPR027417">
    <property type="entry name" value="P-loop_NTPase"/>
</dbReference>
<gene>
    <name evidence="15" type="ORF">DI09_39p120</name>
</gene>
<dbReference type="InterPro" id="IPR009057">
    <property type="entry name" value="Homeodomain-like_sf"/>
</dbReference>
<evidence type="ECO:0000256" key="3">
    <source>
        <dbReference type="ARBA" id="ARBA00009687"/>
    </source>
</evidence>
<organism evidence="15 16">
    <name type="scientific">Mitosporidium daphniae</name>
    <dbReference type="NCBI Taxonomy" id="1485682"/>
    <lineage>
        <taxon>Eukaryota</taxon>
        <taxon>Fungi</taxon>
        <taxon>Fungi incertae sedis</taxon>
        <taxon>Microsporidia</taxon>
        <taxon>Mitosporidium</taxon>
    </lineage>
</organism>
<dbReference type="CDD" id="cd00167">
    <property type="entry name" value="SANT"/>
    <property type="match status" value="1"/>
</dbReference>
<dbReference type="InterPro" id="IPR014001">
    <property type="entry name" value="Helicase_ATP-bd"/>
</dbReference>
<dbReference type="InterPro" id="IPR001005">
    <property type="entry name" value="SANT/Myb"/>
</dbReference>
<dbReference type="Pfam" id="PF00176">
    <property type="entry name" value="SNF2-rel_dom"/>
    <property type="match status" value="1"/>
</dbReference>
<comment type="similarity">
    <text evidence="2">Belongs to the SNF2/RAD54 helicase family. SWR1 subfamily.</text>
</comment>
<dbReference type="SMART" id="SM00487">
    <property type="entry name" value="DEXDc"/>
    <property type="match status" value="1"/>
</dbReference>
<dbReference type="CDD" id="cd18793">
    <property type="entry name" value="SF2_C_SNF"/>
    <property type="match status" value="1"/>
</dbReference>
<keyword evidence="16" id="KW-1185">Reference proteome</keyword>
<dbReference type="PANTHER" id="PTHR45623:SF49">
    <property type="entry name" value="SWI_SNF-RELATED MATRIX-ASSOCIATED ACTIN-DEPENDENT REGULATOR OF CHROMATIN SUBFAMILY A MEMBER 5"/>
    <property type="match status" value="1"/>
</dbReference>
<evidence type="ECO:0000256" key="1">
    <source>
        <dbReference type="ARBA" id="ARBA00004123"/>
    </source>
</evidence>
<dbReference type="GO" id="GO:0003677">
    <property type="term" value="F:DNA binding"/>
    <property type="evidence" value="ECO:0007669"/>
    <property type="project" value="UniProtKB-KW"/>
</dbReference>
<dbReference type="SUPFAM" id="SSF101224">
    <property type="entry name" value="HAND domain of the nucleosome remodeling ATPase ISWI"/>
    <property type="match status" value="1"/>
</dbReference>
<keyword evidence="10" id="KW-0539">Nucleus</keyword>
<dbReference type="GO" id="GO:0031491">
    <property type="term" value="F:nucleosome binding"/>
    <property type="evidence" value="ECO:0007669"/>
    <property type="project" value="InterPro"/>
</dbReference>
<dbReference type="Pfam" id="PF00271">
    <property type="entry name" value="Helicase_C"/>
    <property type="match status" value="1"/>
</dbReference>
<accession>A0A098VQM3</accession>
<evidence type="ECO:0000313" key="15">
    <source>
        <dbReference type="EMBL" id="KGG51318.1"/>
    </source>
</evidence>
<comment type="caution">
    <text evidence="15">The sequence shown here is derived from an EMBL/GenBank/DDBJ whole genome shotgun (WGS) entry which is preliminary data.</text>
</comment>
<evidence type="ECO:0000259" key="13">
    <source>
        <dbReference type="PROSITE" id="PS51194"/>
    </source>
</evidence>
<dbReference type="GO" id="GO:0042393">
    <property type="term" value="F:histone binding"/>
    <property type="evidence" value="ECO:0007669"/>
    <property type="project" value="TreeGrafter"/>
</dbReference>
<dbReference type="GO" id="GO:0004386">
    <property type="term" value="F:helicase activity"/>
    <property type="evidence" value="ECO:0007669"/>
    <property type="project" value="UniProtKB-KW"/>
</dbReference>
<dbReference type="RefSeq" id="XP_013237745.1">
    <property type="nucleotide sequence ID" value="XM_013382291.1"/>
</dbReference>
<keyword evidence="5" id="KW-0378">Hydrolase</keyword>
<feature type="domain" description="Helicase ATP-binding" evidence="12">
    <location>
        <begin position="13"/>
        <end position="184"/>
    </location>
</feature>
<evidence type="ECO:0000259" key="14">
    <source>
        <dbReference type="PROSITE" id="PS51293"/>
    </source>
</evidence>
<keyword evidence="6" id="KW-0347">Helicase</keyword>
<evidence type="ECO:0000256" key="2">
    <source>
        <dbReference type="ARBA" id="ARBA00009220"/>
    </source>
</evidence>
<keyword evidence="8" id="KW-0156">Chromatin regulator</keyword>
<sequence>MRHYQLEGLNWLISLYENNVNGILADEMGLGKTLQTLAFIGYLKMICNTDEPILIVAPKSTIINWLQESNKWIPDLKTLVLHGDKSERANIIKSIKSDTSKDGVAPFDVLITSYEIGMIERSFIKKIKWVYLVIDEAHRIKNEQSLLSQIVRLIPTNYRLLITGTPLQNNLHELWALLNFLMPELFSSSEEFDEWFLQLSSSKTAKQDNSSSDNIIDQLRMLLKPCLLRRLKLDVEKGLPPKKEICLFVPPSPMQKLWYQKILEKDIESLILPKHPGLGKLPATTRLMNIVMQLRKCCNHPYLFDGAEPGPPYAAGFHLIENSGKMIALHKLLVRCKENGSRVLIFSQMSRMLDIIEDFCDAHFLLLDYCRIDGQTDSDVRVRYVEEYNAPNSSKFIFLLTTRAGGLGINLYTADVVVIYDSDWNPQADLQAQDRAHRIGQKKPVKVFRLLTENSIEERILDKSLRKLRLDQLVIQRGHHVVDSQPSSVELINMIKSGASDLLDDDSLHSMLGLWRDVSIESLIEQGETKTREIFQRYQSIGIEDLHTFSVESGSSAPDLKNGDDPLRLESSLTRPGVDLSGKRGRRSMFSTEDPEYREALGLPVVKQPITKPQRQAKGLRMYQLASANSSNRSPFQLHPLRLFSLLEKESNWNRRNSDFVIPIHLSESESSRIDREKKQDLIRAGMSLCVTSLAQPLSESEINERDLLFGQGFIDWSRKEFIAFSKASEKHGRHAYEKISTDIGTKDVAEVKRYSEAFWSMYPAYPAHNIERGEEKLQKSRELYNQICCYVKYSKNLPDSGFPKSKFWTPSDDNYLVGVFH</sequence>
<dbReference type="AlphaFoldDB" id="A0A098VQM3"/>
<dbReference type="PROSITE" id="PS51293">
    <property type="entry name" value="SANT"/>
    <property type="match status" value="1"/>
</dbReference>
<dbReference type="GO" id="GO:0034728">
    <property type="term" value="P:nucleosome organization"/>
    <property type="evidence" value="ECO:0007669"/>
    <property type="project" value="TreeGrafter"/>
</dbReference>
<feature type="domain" description="Helicase C-terminal" evidence="13">
    <location>
        <begin position="328"/>
        <end position="490"/>
    </location>
</feature>
<evidence type="ECO:0000256" key="8">
    <source>
        <dbReference type="ARBA" id="ARBA00022853"/>
    </source>
</evidence>
<comment type="similarity">
    <text evidence="3">Belongs to the SNF2/RAD54 helicase family. ISWI subfamily.</text>
</comment>